<comment type="cofactor">
    <cofactor evidence="1">
        <name>pyridoxal 5'-phosphate</name>
        <dbReference type="ChEBI" id="CHEBI:597326"/>
    </cofactor>
</comment>
<dbReference type="Proteomes" id="UP001596380">
    <property type="component" value="Unassembled WGS sequence"/>
</dbReference>
<dbReference type="Pfam" id="PF00202">
    <property type="entry name" value="Aminotran_3"/>
    <property type="match status" value="1"/>
</dbReference>
<accession>A0ABW2CYV6</accession>
<keyword evidence="2 3" id="KW-0663">Pyridoxal phosphate</keyword>
<protein>
    <submittedName>
        <fullName evidence="4">Aminotransferase class III-fold pyridoxal phosphate-dependent enzyme</fullName>
    </submittedName>
</protein>
<keyword evidence="5" id="KW-1185">Reference proteome</keyword>
<comment type="caution">
    <text evidence="4">The sequence shown here is derived from an EMBL/GenBank/DDBJ whole genome shotgun (WGS) entry which is preliminary data.</text>
</comment>
<dbReference type="InterPro" id="IPR015421">
    <property type="entry name" value="PyrdxlP-dep_Trfase_major"/>
</dbReference>
<dbReference type="PANTHER" id="PTHR43713">
    <property type="entry name" value="GLUTAMATE-1-SEMIALDEHYDE 2,1-AMINOMUTASE"/>
    <property type="match status" value="1"/>
</dbReference>
<dbReference type="InterPro" id="IPR015422">
    <property type="entry name" value="PyrdxlP-dep_Trfase_small"/>
</dbReference>
<name>A0ABW2CYV6_9ACTN</name>
<organism evidence="4 5">
    <name type="scientific">Actinomadura yumaensis</name>
    <dbReference type="NCBI Taxonomy" id="111807"/>
    <lineage>
        <taxon>Bacteria</taxon>
        <taxon>Bacillati</taxon>
        <taxon>Actinomycetota</taxon>
        <taxon>Actinomycetes</taxon>
        <taxon>Streptosporangiales</taxon>
        <taxon>Thermomonosporaceae</taxon>
        <taxon>Actinomadura</taxon>
    </lineage>
</organism>
<proteinExistence type="inferred from homology"/>
<dbReference type="InterPro" id="IPR015424">
    <property type="entry name" value="PyrdxlP-dep_Trfase"/>
</dbReference>
<dbReference type="InterPro" id="IPR049704">
    <property type="entry name" value="Aminotrans_3_PPA_site"/>
</dbReference>
<keyword evidence="4" id="KW-0032">Aminotransferase</keyword>
<evidence type="ECO:0000256" key="1">
    <source>
        <dbReference type="ARBA" id="ARBA00001933"/>
    </source>
</evidence>
<sequence>MTTIDAELRGRAEAVIPGGMYGHMDVRAFGDAHPQFMAGGDGCRITDVDGRTFLDFMCGWGPIVLGHRHPRVQEAVAAQQALGDCLNGGSPPMVELAELLVGTVAHADWAMLAKNGTDATTTCVTIARAATGRRRVLTARGAYHGAAPWCTPRDAGVLPEDRAHLRHFEYNDLDSLRAAVADAGDDLAAVVVCPFRHDLRRDQEPPDPAFAKGVRELCDATGAALVLDDVRAGFRLDLAGSWEPLGIRPDLSAWSKAIANGHALAAVTGSDRFRAGAERIYTTGSFWYSAAAMAAAIATITELRDTDALARIERAGTRLRAGLDAQARAHGFEVVQTGPVQMPVLRFAGDEDFALTRAWTDEAARRGVYLHPWHNWFMSAAHGDADIDDALERTDDAFAALARR</sequence>
<keyword evidence="4" id="KW-0808">Transferase</keyword>
<dbReference type="EMBL" id="JBHSXS010000048">
    <property type="protein sequence ID" value="MFC6886125.1"/>
    <property type="molecule type" value="Genomic_DNA"/>
</dbReference>
<gene>
    <name evidence="4" type="ORF">ACFQKB_40645</name>
</gene>
<dbReference type="GO" id="GO:0008483">
    <property type="term" value="F:transaminase activity"/>
    <property type="evidence" value="ECO:0007669"/>
    <property type="project" value="UniProtKB-KW"/>
</dbReference>
<dbReference type="Gene3D" id="3.90.1150.10">
    <property type="entry name" value="Aspartate Aminotransferase, domain 1"/>
    <property type="match status" value="1"/>
</dbReference>
<dbReference type="SUPFAM" id="SSF53383">
    <property type="entry name" value="PLP-dependent transferases"/>
    <property type="match status" value="1"/>
</dbReference>
<comment type="similarity">
    <text evidence="3">Belongs to the class-III pyridoxal-phosphate-dependent aminotransferase family.</text>
</comment>
<dbReference type="Gene3D" id="3.40.640.10">
    <property type="entry name" value="Type I PLP-dependent aspartate aminotransferase-like (Major domain)"/>
    <property type="match status" value="1"/>
</dbReference>
<evidence type="ECO:0000256" key="3">
    <source>
        <dbReference type="RuleBase" id="RU003560"/>
    </source>
</evidence>
<evidence type="ECO:0000313" key="4">
    <source>
        <dbReference type="EMBL" id="MFC6886125.1"/>
    </source>
</evidence>
<dbReference type="RefSeq" id="WP_160826471.1">
    <property type="nucleotide sequence ID" value="NZ_JBHSXS010000048.1"/>
</dbReference>
<dbReference type="PROSITE" id="PS00600">
    <property type="entry name" value="AA_TRANSFER_CLASS_3"/>
    <property type="match status" value="1"/>
</dbReference>
<reference evidence="5" key="1">
    <citation type="journal article" date="2019" name="Int. J. Syst. Evol. Microbiol.">
        <title>The Global Catalogue of Microorganisms (GCM) 10K type strain sequencing project: providing services to taxonomists for standard genome sequencing and annotation.</title>
        <authorList>
            <consortium name="The Broad Institute Genomics Platform"/>
            <consortium name="The Broad Institute Genome Sequencing Center for Infectious Disease"/>
            <person name="Wu L."/>
            <person name="Ma J."/>
        </authorList>
    </citation>
    <scope>NUCLEOTIDE SEQUENCE [LARGE SCALE GENOMIC DNA]</scope>
    <source>
        <strain evidence="5">JCM 3369</strain>
    </source>
</reference>
<evidence type="ECO:0000313" key="5">
    <source>
        <dbReference type="Proteomes" id="UP001596380"/>
    </source>
</evidence>
<dbReference type="InterPro" id="IPR005814">
    <property type="entry name" value="Aminotrans_3"/>
</dbReference>
<evidence type="ECO:0000256" key="2">
    <source>
        <dbReference type="ARBA" id="ARBA00022898"/>
    </source>
</evidence>
<dbReference type="PANTHER" id="PTHR43713:SF3">
    <property type="entry name" value="GLUTAMATE-1-SEMIALDEHYDE 2,1-AMINOMUTASE 1, CHLOROPLASTIC-RELATED"/>
    <property type="match status" value="1"/>
</dbReference>